<dbReference type="FunFam" id="1.10.510.10:FF:000946">
    <property type="entry name" value="Probable serine/threonine-protein kinase DDB_G0284251"/>
    <property type="match status" value="1"/>
</dbReference>
<dbReference type="Pfam" id="PF00069">
    <property type="entry name" value="Pkinase"/>
    <property type="match status" value="1"/>
</dbReference>
<keyword evidence="4" id="KW-0808">Transferase</keyword>
<evidence type="ECO:0000256" key="4">
    <source>
        <dbReference type="ARBA" id="ARBA00022679"/>
    </source>
</evidence>
<dbReference type="InterPro" id="IPR017441">
    <property type="entry name" value="Protein_kinase_ATP_BS"/>
</dbReference>
<name>A0A8J4PQJ3_9MYCE</name>
<proteinExistence type="inferred from homology"/>
<feature type="compositionally biased region" description="Basic and acidic residues" evidence="11">
    <location>
        <begin position="520"/>
        <end position="558"/>
    </location>
</feature>
<accession>A0A8J4PQJ3</accession>
<evidence type="ECO:0000256" key="7">
    <source>
        <dbReference type="ARBA" id="ARBA00022840"/>
    </source>
</evidence>
<dbReference type="PROSITE" id="PS50011">
    <property type="entry name" value="PROTEIN_KINASE_DOM"/>
    <property type="match status" value="1"/>
</dbReference>
<dbReference type="GO" id="GO:0004674">
    <property type="term" value="F:protein serine/threonine kinase activity"/>
    <property type="evidence" value="ECO:0007669"/>
    <property type="project" value="UniProtKB-KW"/>
</dbReference>
<evidence type="ECO:0000256" key="2">
    <source>
        <dbReference type="ARBA" id="ARBA00012513"/>
    </source>
</evidence>
<evidence type="ECO:0000256" key="6">
    <source>
        <dbReference type="ARBA" id="ARBA00022741"/>
    </source>
</evidence>
<dbReference type="EMBL" id="AJWJ01000340">
    <property type="protein sequence ID" value="KAF2071768.1"/>
    <property type="molecule type" value="Genomic_DNA"/>
</dbReference>
<feature type="compositionally biased region" description="Low complexity" evidence="11">
    <location>
        <begin position="559"/>
        <end position="596"/>
    </location>
</feature>
<dbReference type="PANTHER" id="PTHR48012:SF26">
    <property type="entry name" value="SERINE_THREONINE-PROTEIN KINASE DDB_G0283821-RELATED"/>
    <property type="match status" value="1"/>
</dbReference>
<keyword evidence="14" id="KW-1185">Reference proteome</keyword>
<dbReference type="PROSITE" id="PS00107">
    <property type="entry name" value="PROTEIN_KINASE_ATP"/>
    <property type="match status" value="1"/>
</dbReference>
<feature type="region of interest" description="Disordered" evidence="11">
    <location>
        <begin position="520"/>
        <end position="609"/>
    </location>
</feature>
<dbReference type="InterPro" id="IPR050629">
    <property type="entry name" value="STE20/SPS1-PAK"/>
</dbReference>
<evidence type="ECO:0000256" key="1">
    <source>
        <dbReference type="ARBA" id="ARBA00001946"/>
    </source>
</evidence>
<evidence type="ECO:0000259" key="12">
    <source>
        <dbReference type="PROSITE" id="PS50011"/>
    </source>
</evidence>
<dbReference type="Gene3D" id="1.10.510.10">
    <property type="entry name" value="Transferase(Phosphotransferase) domain 1"/>
    <property type="match status" value="1"/>
</dbReference>
<dbReference type="InterPro" id="IPR008271">
    <property type="entry name" value="Ser/Thr_kinase_AS"/>
</dbReference>
<dbReference type="GO" id="GO:0005737">
    <property type="term" value="C:cytoplasm"/>
    <property type="evidence" value="ECO:0007669"/>
    <property type="project" value="TreeGrafter"/>
</dbReference>
<gene>
    <name evidence="13" type="ORF">CYY_006914</name>
</gene>
<keyword evidence="7 10" id="KW-0067">ATP-binding</keyword>
<evidence type="ECO:0000313" key="14">
    <source>
        <dbReference type="Proteomes" id="UP000695562"/>
    </source>
</evidence>
<dbReference type="SUPFAM" id="SSF56112">
    <property type="entry name" value="Protein kinase-like (PK-like)"/>
    <property type="match status" value="1"/>
</dbReference>
<evidence type="ECO:0000256" key="11">
    <source>
        <dbReference type="SAM" id="MobiDB-lite"/>
    </source>
</evidence>
<dbReference type="SMART" id="SM00220">
    <property type="entry name" value="S_TKc"/>
    <property type="match status" value="1"/>
</dbReference>
<keyword evidence="3" id="KW-0418">Kinase</keyword>
<dbReference type="PROSITE" id="PS00108">
    <property type="entry name" value="PROTEIN_KINASE_ST"/>
    <property type="match status" value="1"/>
</dbReference>
<keyword evidence="5" id="KW-0479">Metal-binding</keyword>
<dbReference type="OrthoDB" id="8693905at2759"/>
<feature type="domain" description="Protein kinase" evidence="12">
    <location>
        <begin position="63"/>
        <end position="314"/>
    </location>
</feature>
<dbReference type="PANTHER" id="PTHR48012">
    <property type="entry name" value="STERILE20-LIKE KINASE, ISOFORM B-RELATED"/>
    <property type="match status" value="1"/>
</dbReference>
<organism evidence="13 14">
    <name type="scientific">Polysphondylium violaceum</name>
    <dbReference type="NCBI Taxonomy" id="133409"/>
    <lineage>
        <taxon>Eukaryota</taxon>
        <taxon>Amoebozoa</taxon>
        <taxon>Evosea</taxon>
        <taxon>Eumycetozoa</taxon>
        <taxon>Dictyostelia</taxon>
        <taxon>Dictyosteliales</taxon>
        <taxon>Dictyosteliaceae</taxon>
        <taxon>Polysphondylium</taxon>
    </lineage>
</organism>
<feature type="region of interest" description="Disordered" evidence="11">
    <location>
        <begin position="353"/>
        <end position="408"/>
    </location>
</feature>
<keyword evidence="8" id="KW-0460">Magnesium</keyword>
<dbReference type="InterPro" id="IPR011009">
    <property type="entry name" value="Kinase-like_dom_sf"/>
</dbReference>
<dbReference type="PRINTS" id="PR00109">
    <property type="entry name" value="TYRKINASE"/>
</dbReference>
<feature type="compositionally biased region" description="Polar residues" evidence="11">
    <location>
        <begin position="379"/>
        <end position="404"/>
    </location>
</feature>
<dbReference type="InterPro" id="IPR001245">
    <property type="entry name" value="Ser-Thr/Tyr_kinase_cat_dom"/>
</dbReference>
<dbReference type="Proteomes" id="UP000695562">
    <property type="component" value="Unassembled WGS sequence"/>
</dbReference>
<evidence type="ECO:0000256" key="8">
    <source>
        <dbReference type="ARBA" id="ARBA00022842"/>
    </source>
</evidence>
<dbReference type="GO" id="GO:0005524">
    <property type="term" value="F:ATP binding"/>
    <property type="evidence" value="ECO:0007669"/>
    <property type="project" value="UniProtKB-UniRule"/>
</dbReference>
<dbReference type="EC" id="2.7.11.1" evidence="2"/>
<comment type="cofactor">
    <cofactor evidence="1">
        <name>Mg(2+)</name>
        <dbReference type="ChEBI" id="CHEBI:18420"/>
    </cofactor>
</comment>
<keyword evidence="3" id="KW-0723">Serine/threonine-protein kinase</keyword>
<keyword evidence="6 10" id="KW-0547">Nucleotide-binding</keyword>
<comment type="caution">
    <text evidence="13">The sequence shown here is derived from an EMBL/GenBank/DDBJ whole genome shotgun (WGS) entry which is preliminary data.</text>
</comment>
<sequence>MTDHLELKQLSLDDDEYQDKTNTAYFNVDEIPHASELPPLNGTSDRSIFRESMCVAKQQIGSYVIGEQIGKGGFASVFKGLNTLTGDFVAIKRFDKSRISKEQLSSISTELDLLQRLKHESIVTILGQEENEHYIFIFLEFMENGSLATILNNFGTFPESLICTYVDNVLKGLAYLHSEGVIHRDIKAANILINKAGDAKLSDFGVAGEIKESDKRYSVVGTPYWMAPEVIEISGSVQVSDIWSIGCTIIELLTSTPPYFNLNPMSAMFRIVQDDKPPFPKNISNELLDFLDRCFCKNIEERATAKELLSHPWITKNRTILIHHQRNSSFKQHQQSFPSLDQISKTISVFVSTNDDSENSSHNTSRSSSFRDDDDDSKTNTIAIRPTATNHQSSSSNSPTTNKGDNLENKKAQMEISLLKLKNKELEGELKKESEKLIESEKKYKEILLSAMHYIYIVDSTMNITGGVKQTISDEVAHLRTVMRDQIEIEYFNAFPDDNMVPRFIQRRLTRDTLIHIPKKALEAQKRREKEEKKKEKKDKDKKDKDKKDKDKEKKKSPDSSIIDFSNSSSSSSSNSSSNLLSPTSNSSSNNNNSRSPMVIGKRTTSKNQINITNEINQHITNNVKLTPPTIVNNPNPYPKSP</sequence>
<protein>
    <recommendedName>
        <fullName evidence="2">non-specific serine/threonine protein kinase</fullName>
        <ecNumber evidence="2">2.7.11.1</ecNumber>
    </recommendedName>
</protein>
<evidence type="ECO:0000256" key="5">
    <source>
        <dbReference type="ARBA" id="ARBA00022723"/>
    </source>
</evidence>
<evidence type="ECO:0000256" key="3">
    <source>
        <dbReference type="ARBA" id="ARBA00022527"/>
    </source>
</evidence>
<dbReference type="AlphaFoldDB" id="A0A8J4PQJ3"/>
<evidence type="ECO:0000256" key="10">
    <source>
        <dbReference type="PROSITE-ProRule" id="PRU10141"/>
    </source>
</evidence>
<comment type="similarity">
    <text evidence="9">Belongs to the protein kinase superfamily. STE Ser/Thr protein kinase family.</text>
</comment>
<feature type="binding site" evidence="10">
    <location>
        <position position="92"/>
    </location>
    <ligand>
        <name>ATP</name>
        <dbReference type="ChEBI" id="CHEBI:30616"/>
    </ligand>
</feature>
<dbReference type="InterPro" id="IPR000719">
    <property type="entry name" value="Prot_kinase_dom"/>
</dbReference>
<evidence type="ECO:0000313" key="13">
    <source>
        <dbReference type="EMBL" id="KAF2071768.1"/>
    </source>
</evidence>
<dbReference type="CDD" id="cd06627">
    <property type="entry name" value="STKc_Cdc7_like"/>
    <property type="match status" value="1"/>
</dbReference>
<dbReference type="GO" id="GO:0046872">
    <property type="term" value="F:metal ion binding"/>
    <property type="evidence" value="ECO:0007669"/>
    <property type="project" value="UniProtKB-KW"/>
</dbReference>
<evidence type="ECO:0000256" key="9">
    <source>
        <dbReference type="ARBA" id="ARBA00025754"/>
    </source>
</evidence>
<reference evidence="13" key="1">
    <citation type="submission" date="2020-01" db="EMBL/GenBank/DDBJ databases">
        <title>Development of genomics and gene disruption for Polysphondylium violaceum indicates a role for the polyketide synthase stlB in stalk morphogenesis.</title>
        <authorList>
            <person name="Narita B."/>
            <person name="Kawabe Y."/>
            <person name="Kin K."/>
            <person name="Saito T."/>
            <person name="Gibbs R."/>
            <person name="Kuspa A."/>
            <person name="Muzny D."/>
            <person name="Queller D."/>
            <person name="Richards S."/>
            <person name="Strassman J."/>
            <person name="Sucgang R."/>
            <person name="Worley K."/>
            <person name="Schaap P."/>
        </authorList>
    </citation>
    <scope>NUCLEOTIDE SEQUENCE</scope>
    <source>
        <strain evidence="13">QSvi11</strain>
    </source>
</reference>